<accession>A0A401G3Y2</accession>
<dbReference type="SUPFAM" id="SSF53850">
    <property type="entry name" value="Periplasmic binding protein-like II"/>
    <property type="match status" value="1"/>
</dbReference>
<evidence type="ECO:0000259" key="1">
    <source>
        <dbReference type="SMART" id="SM00062"/>
    </source>
</evidence>
<reference evidence="3" key="2">
    <citation type="submission" date="2019-01" db="EMBL/GenBank/DDBJ databases">
        <title>Genome sequence of Desulfonema ishimotonii strain Tokyo 01.</title>
        <authorList>
            <person name="Fukui M."/>
        </authorList>
    </citation>
    <scope>NUCLEOTIDE SEQUENCE [LARGE SCALE GENOMIC DNA]</scope>
    <source>
        <strain evidence="3">Tokyo 01</strain>
    </source>
</reference>
<feature type="domain" description="Solute-binding protein family 3/N-terminal" evidence="1">
    <location>
        <begin position="25"/>
        <end position="246"/>
    </location>
</feature>
<sequence>MKIKIAVLLILTVFLTGTRAICAEDLTILTEEWPPVSFSAPDGPAGLGVDVVREILRRVKREDNIAVVPWARGWKMVTEYPNVILFTMTRTPEREKLVTMIGPVAIGTINFYAKKGSGIRIKTLADAKKVNSIGVSRAAVEEQILTKEGFTNLEATHNPLFSAKKLMKGRIDIWCNANLVAGKILEEAGYSLNDVENVHTLRENHLYIAMSKGTSGDVIVKWLDALTKMKKDGTFTRIYNRWLPGETPPEKTERIGISG</sequence>
<name>A0A401G3Y2_9BACT</name>
<proteinExistence type="predicted"/>
<evidence type="ECO:0000313" key="3">
    <source>
        <dbReference type="Proteomes" id="UP000288096"/>
    </source>
</evidence>
<dbReference type="PANTHER" id="PTHR38834:SF3">
    <property type="entry name" value="SOLUTE-BINDING PROTEIN FAMILY 3_N-TERMINAL DOMAIN-CONTAINING PROTEIN"/>
    <property type="match status" value="1"/>
</dbReference>
<comment type="caution">
    <text evidence="2">The sequence shown here is derived from an EMBL/GenBank/DDBJ whole genome shotgun (WGS) entry which is preliminary data.</text>
</comment>
<dbReference type="Gene3D" id="3.40.190.10">
    <property type="entry name" value="Periplasmic binding protein-like II"/>
    <property type="match status" value="2"/>
</dbReference>
<organism evidence="2 3">
    <name type="scientific">Desulfonema ishimotonii</name>
    <dbReference type="NCBI Taxonomy" id="45657"/>
    <lineage>
        <taxon>Bacteria</taxon>
        <taxon>Pseudomonadati</taxon>
        <taxon>Thermodesulfobacteriota</taxon>
        <taxon>Desulfobacteria</taxon>
        <taxon>Desulfobacterales</taxon>
        <taxon>Desulfococcaceae</taxon>
        <taxon>Desulfonema</taxon>
    </lineage>
</organism>
<reference evidence="3" key="1">
    <citation type="submission" date="2017-11" db="EMBL/GenBank/DDBJ databases">
        <authorList>
            <person name="Watanabe M."/>
            <person name="Kojima H."/>
        </authorList>
    </citation>
    <scope>NUCLEOTIDE SEQUENCE [LARGE SCALE GENOMIC DNA]</scope>
    <source>
        <strain evidence="3">Tokyo 01</strain>
    </source>
</reference>
<dbReference type="EMBL" id="BEXT01000001">
    <property type="protein sequence ID" value="GBC63940.1"/>
    <property type="molecule type" value="Genomic_DNA"/>
</dbReference>
<dbReference type="AlphaFoldDB" id="A0A401G3Y2"/>
<evidence type="ECO:0000313" key="2">
    <source>
        <dbReference type="EMBL" id="GBC63940.1"/>
    </source>
</evidence>
<dbReference type="Proteomes" id="UP000288096">
    <property type="component" value="Unassembled WGS sequence"/>
</dbReference>
<dbReference type="Pfam" id="PF00497">
    <property type="entry name" value="SBP_bac_3"/>
    <property type="match status" value="1"/>
</dbReference>
<keyword evidence="3" id="KW-1185">Reference proteome</keyword>
<dbReference type="RefSeq" id="WP_124330956.1">
    <property type="nucleotide sequence ID" value="NZ_BEXT01000001.1"/>
</dbReference>
<protein>
    <submittedName>
        <fullName evidence="2">Amino acid ABC transporter substrate-binding pro tein</fullName>
    </submittedName>
</protein>
<dbReference type="SMART" id="SM00062">
    <property type="entry name" value="PBPb"/>
    <property type="match status" value="1"/>
</dbReference>
<gene>
    <name evidence="2" type="ORF">DENIS_4940</name>
</gene>
<dbReference type="InterPro" id="IPR001638">
    <property type="entry name" value="Solute-binding_3/MltF_N"/>
</dbReference>
<dbReference type="PANTHER" id="PTHR38834">
    <property type="entry name" value="PERIPLASMIC SUBSTRATE BINDING PROTEIN FAMILY 3"/>
    <property type="match status" value="1"/>
</dbReference>
<dbReference type="OrthoDB" id="8594082at2"/>